<reference evidence="3" key="1">
    <citation type="journal article" date="2020" name="Genome Biol.">
        <title>Gamete binning: chromosome-level and haplotype-resolved genome assembly enabled by high-throughput single-cell sequencing of gamete genomes.</title>
        <authorList>
            <person name="Campoy J.A."/>
            <person name="Sun H."/>
            <person name="Goel M."/>
            <person name="Jiao W.-B."/>
            <person name="Folz-Donahue K."/>
            <person name="Wang N."/>
            <person name="Rubio M."/>
            <person name="Liu C."/>
            <person name="Kukat C."/>
            <person name="Ruiz D."/>
            <person name="Huettel B."/>
            <person name="Schneeberger K."/>
        </authorList>
    </citation>
    <scope>NUCLEOTIDE SEQUENCE [LARGE SCALE GENOMIC DNA]</scope>
    <source>
        <strain evidence="3">cv. Rojo Pasion</strain>
    </source>
</reference>
<dbReference type="PANTHER" id="PTHR47123:SF15">
    <property type="entry name" value="F-BOX PROTEIN SKIP23"/>
    <property type="match status" value="1"/>
</dbReference>
<gene>
    <name evidence="2" type="ORF">ORAREDHAP_LOCUS5477</name>
</gene>
<dbReference type="AlphaFoldDB" id="A0A6J5VZ56"/>
<keyword evidence="3" id="KW-1185">Reference proteome</keyword>
<organism evidence="2 3">
    <name type="scientific">Prunus armeniaca</name>
    <name type="common">Apricot</name>
    <name type="synonym">Armeniaca vulgaris</name>
    <dbReference type="NCBI Taxonomy" id="36596"/>
    <lineage>
        <taxon>Eukaryota</taxon>
        <taxon>Viridiplantae</taxon>
        <taxon>Streptophyta</taxon>
        <taxon>Embryophyta</taxon>
        <taxon>Tracheophyta</taxon>
        <taxon>Spermatophyta</taxon>
        <taxon>Magnoliopsida</taxon>
        <taxon>eudicotyledons</taxon>
        <taxon>Gunneridae</taxon>
        <taxon>Pentapetalae</taxon>
        <taxon>rosids</taxon>
        <taxon>fabids</taxon>
        <taxon>Rosales</taxon>
        <taxon>Rosaceae</taxon>
        <taxon>Amygdaloideae</taxon>
        <taxon>Amygdaleae</taxon>
        <taxon>Prunus</taxon>
    </lineage>
</organism>
<evidence type="ECO:0000313" key="3">
    <source>
        <dbReference type="Proteomes" id="UP000507245"/>
    </source>
</evidence>
<dbReference type="OrthoDB" id="642536at2759"/>
<dbReference type="PANTHER" id="PTHR47123">
    <property type="entry name" value="F-BOX PROTEIN SKIP23"/>
    <property type="match status" value="1"/>
</dbReference>
<sequence length="162" mass="18263">MNFQPSMDPNVIGGGSMTRDEQWLVESMGDLLLVGPERFENDSRGAVEFYIYKLNIAAKTWEKVECLRDCALFLGRNQPAMSLSTQELPGLKENLIYEGKLQKGCDDNFDIHVGVYNLEAKLVEPYYTTPVPENASFSSLVLIVPSPFGPIREKIVLSTWLR</sequence>
<evidence type="ECO:0000313" key="2">
    <source>
        <dbReference type="EMBL" id="CAB4294569.1"/>
    </source>
</evidence>
<name>A0A6J5VZ56_PRUAR</name>
<dbReference type="EMBL" id="CAEKKB010000001">
    <property type="protein sequence ID" value="CAB4294569.1"/>
    <property type="molecule type" value="Genomic_DNA"/>
</dbReference>
<evidence type="ECO:0000259" key="1">
    <source>
        <dbReference type="Pfam" id="PF03478"/>
    </source>
</evidence>
<protein>
    <recommendedName>
        <fullName evidence="1">KIB1-4 beta-propeller domain-containing protein</fullName>
    </recommendedName>
</protein>
<dbReference type="InterPro" id="IPR005174">
    <property type="entry name" value="KIB1-4_b-propeller"/>
</dbReference>
<proteinExistence type="predicted"/>
<accession>A0A6J5VZ56</accession>
<dbReference type="InterPro" id="IPR051304">
    <property type="entry name" value="SCF_F-box_domain"/>
</dbReference>
<dbReference type="Pfam" id="PF03478">
    <property type="entry name" value="Beta-prop_KIB1-4"/>
    <property type="match status" value="1"/>
</dbReference>
<feature type="domain" description="KIB1-4 beta-propeller" evidence="1">
    <location>
        <begin position="10"/>
        <end position="117"/>
    </location>
</feature>
<dbReference type="Proteomes" id="UP000507245">
    <property type="component" value="Unassembled WGS sequence"/>
</dbReference>